<dbReference type="Proteomes" id="UP000324222">
    <property type="component" value="Unassembled WGS sequence"/>
</dbReference>
<evidence type="ECO:0000313" key="3">
    <source>
        <dbReference type="Proteomes" id="UP000324222"/>
    </source>
</evidence>
<dbReference type="InterPro" id="IPR039512">
    <property type="entry name" value="RCHY1_zinc-ribbon"/>
</dbReference>
<protein>
    <recommendedName>
        <fullName evidence="1">RCHY1 zinc-ribbon domain-containing protein</fullName>
    </recommendedName>
</protein>
<dbReference type="EMBL" id="VSRR010008054">
    <property type="protein sequence ID" value="MPC48012.1"/>
    <property type="molecule type" value="Genomic_DNA"/>
</dbReference>
<gene>
    <name evidence="2" type="ORF">E2C01_041776</name>
</gene>
<organism evidence="2 3">
    <name type="scientific">Portunus trituberculatus</name>
    <name type="common">Swimming crab</name>
    <name type="synonym">Neptunus trituberculatus</name>
    <dbReference type="NCBI Taxonomy" id="210409"/>
    <lineage>
        <taxon>Eukaryota</taxon>
        <taxon>Metazoa</taxon>
        <taxon>Ecdysozoa</taxon>
        <taxon>Arthropoda</taxon>
        <taxon>Crustacea</taxon>
        <taxon>Multicrustacea</taxon>
        <taxon>Malacostraca</taxon>
        <taxon>Eumalacostraca</taxon>
        <taxon>Eucarida</taxon>
        <taxon>Decapoda</taxon>
        <taxon>Pleocyemata</taxon>
        <taxon>Brachyura</taxon>
        <taxon>Eubrachyura</taxon>
        <taxon>Portunoidea</taxon>
        <taxon>Portunidae</taxon>
        <taxon>Portuninae</taxon>
        <taxon>Portunus</taxon>
    </lineage>
</organism>
<feature type="domain" description="RCHY1 zinc-ribbon" evidence="1">
    <location>
        <begin position="88"/>
        <end position="120"/>
    </location>
</feature>
<reference evidence="2 3" key="1">
    <citation type="submission" date="2019-05" db="EMBL/GenBank/DDBJ databases">
        <title>Another draft genome of Portunus trituberculatus and its Hox gene families provides insights of decapod evolution.</title>
        <authorList>
            <person name="Jeong J.-H."/>
            <person name="Song I."/>
            <person name="Kim S."/>
            <person name="Choi T."/>
            <person name="Kim D."/>
            <person name="Ryu S."/>
            <person name="Kim W."/>
        </authorList>
    </citation>
    <scope>NUCLEOTIDE SEQUENCE [LARGE SCALE GENOMIC DNA]</scope>
    <source>
        <tissue evidence="2">Muscle</tissue>
    </source>
</reference>
<dbReference type="AlphaFoldDB" id="A0A5B7FNF2"/>
<keyword evidence="3" id="KW-1185">Reference proteome</keyword>
<evidence type="ECO:0000259" key="1">
    <source>
        <dbReference type="Pfam" id="PF14599"/>
    </source>
</evidence>
<comment type="caution">
    <text evidence="2">The sequence shown here is derived from an EMBL/GenBank/DDBJ whole genome shotgun (WGS) entry which is preliminary data.</text>
</comment>
<evidence type="ECO:0000313" key="2">
    <source>
        <dbReference type="EMBL" id="MPC48012.1"/>
    </source>
</evidence>
<proteinExistence type="predicted"/>
<sequence>MKITIKDSKGWNILEISHDVMTKMAGRIHKQHFTDRVMSCLIGLRSAMVGGRRGGLVAIVSTKNGRIWLSLFSGEDAHSETVFHLGGKVWESLDAEIRDTAMPGEYSDLYCNVLCRDCNKSWFFCNILEISAWIFRAVLRALPDLESRLWVSSPFTDHLGKLAFDITVEPQSMNAPVDKQIS</sequence>
<accession>A0A5B7FNF2</accession>
<name>A0A5B7FNF2_PORTR</name>
<dbReference type="Pfam" id="PF14599">
    <property type="entry name" value="zinc_ribbon_6"/>
    <property type="match status" value="1"/>
</dbReference>